<dbReference type="AlphaFoldDB" id="A0A7X0XS99"/>
<dbReference type="EMBL" id="JAARUV010000004">
    <property type="protein sequence ID" value="MBC1779679.1"/>
    <property type="molecule type" value="Genomic_DNA"/>
</dbReference>
<feature type="domain" description="DNA binding HTH" evidence="1">
    <location>
        <begin position="47"/>
        <end position="87"/>
    </location>
</feature>
<evidence type="ECO:0000259" key="1">
    <source>
        <dbReference type="Pfam" id="PF02954"/>
    </source>
</evidence>
<protein>
    <recommendedName>
        <fullName evidence="1">DNA binding HTH domain-containing protein</fullName>
    </recommendedName>
</protein>
<evidence type="ECO:0000313" key="3">
    <source>
        <dbReference type="Proteomes" id="UP000547643"/>
    </source>
</evidence>
<dbReference type="Pfam" id="PF02954">
    <property type="entry name" value="HTH_8"/>
    <property type="match status" value="1"/>
</dbReference>
<evidence type="ECO:0000313" key="2">
    <source>
        <dbReference type="EMBL" id="MBC1779679.1"/>
    </source>
</evidence>
<dbReference type="Gene3D" id="1.10.10.60">
    <property type="entry name" value="Homeodomain-like"/>
    <property type="match status" value="1"/>
</dbReference>
<proteinExistence type="predicted"/>
<reference evidence="2 3" key="1">
    <citation type="submission" date="2020-03" db="EMBL/GenBank/DDBJ databases">
        <title>Soil Listeria distribution.</title>
        <authorList>
            <person name="Liao J."/>
            <person name="Wiedmann M."/>
        </authorList>
    </citation>
    <scope>NUCLEOTIDE SEQUENCE [LARGE SCALE GENOMIC DNA]</scope>
    <source>
        <strain evidence="2 3">FSL L7-1017</strain>
    </source>
</reference>
<dbReference type="InterPro" id="IPR009057">
    <property type="entry name" value="Homeodomain-like_sf"/>
</dbReference>
<sequence length="90" mass="10758">MCYNMFMNEQTKGMIHLEKMEINESSRSLDLFYDTHIDHFQDLKTYLAEVEIHCICKTIERNNGNITKSAEQLGIHRSILYRKLKEYRGK</sequence>
<gene>
    <name evidence="2" type="ORF">HCA46_12620</name>
</gene>
<dbReference type="Proteomes" id="UP000547643">
    <property type="component" value="Unassembled WGS sequence"/>
</dbReference>
<dbReference type="GO" id="GO:0043565">
    <property type="term" value="F:sequence-specific DNA binding"/>
    <property type="evidence" value="ECO:0007669"/>
    <property type="project" value="InterPro"/>
</dbReference>
<name>A0A7X0XS99_9LIST</name>
<dbReference type="SUPFAM" id="SSF46689">
    <property type="entry name" value="Homeodomain-like"/>
    <property type="match status" value="1"/>
</dbReference>
<accession>A0A7X0XS99</accession>
<comment type="caution">
    <text evidence="2">The sequence shown here is derived from an EMBL/GenBank/DDBJ whole genome shotgun (WGS) entry which is preliminary data.</text>
</comment>
<dbReference type="InterPro" id="IPR002197">
    <property type="entry name" value="HTH_Fis"/>
</dbReference>
<organism evidence="2 3">
    <name type="scientific">Listeria booriae</name>
    <dbReference type="NCBI Taxonomy" id="1552123"/>
    <lineage>
        <taxon>Bacteria</taxon>
        <taxon>Bacillati</taxon>
        <taxon>Bacillota</taxon>
        <taxon>Bacilli</taxon>
        <taxon>Bacillales</taxon>
        <taxon>Listeriaceae</taxon>
        <taxon>Listeria</taxon>
    </lineage>
</organism>
<dbReference type="PRINTS" id="PR01590">
    <property type="entry name" value="HTHFIS"/>
</dbReference>